<reference evidence="1 2" key="1">
    <citation type="submission" date="2018-05" db="EMBL/GenBank/DDBJ databases">
        <title>Whole genome sequence of Pseudomonas putida JBC17.</title>
        <authorList>
            <person name="Lee Y.H."/>
            <person name="David K."/>
        </authorList>
    </citation>
    <scope>NUCLEOTIDE SEQUENCE [LARGE SCALE GENOMIC DNA]</scope>
    <source>
        <strain evidence="1 2">JBC17</strain>
    </source>
</reference>
<proteinExistence type="predicted"/>
<sequence>MSRSHEFLALRQAESRLAEATSEVEKIRASRDFILDEQFFKALHNLMNAYGFNAPDVARLLLARDPDINSPEHDNSTMSYLENLSELVILDENHINQPEPADICYEGYSPKEFRTRIQASKTNKTNSYEG</sequence>
<accession>A0A2Z4RDI5</accession>
<evidence type="ECO:0000313" key="2">
    <source>
        <dbReference type="Proteomes" id="UP000250299"/>
    </source>
</evidence>
<organism evidence="1 2">
    <name type="scientific">Pseudomonas putida</name>
    <name type="common">Arthrobacter siderocapsulatus</name>
    <dbReference type="NCBI Taxonomy" id="303"/>
    <lineage>
        <taxon>Bacteria</taxon>
        <taxon>Pseudomonadati</taxon>
        <taxon>Pseudomonadota</taxon>
        <taxon>Gammaproteobacteria</taxon>
        <taxon>Pseudomonadales</taxon>
        <taxon>Pseudomonadaceae</taxon>
        <taxon>Pseudomonas</taxon>
    </lineage>
</organism>
<dbReference type="AlphaFoldDB" id="A0A2Z4RDI5"/>
<gene>
    <name evidence="1" type="ORF">DKY63_03635</name>
</gene>
<evidence type="ECO:0000313" key="1">
    <source>
        <dbReference type="EMBL" id="AWY39052.1"/>
    </source>
</evidence>
<dbReference type="RefSeq" id="WP_110962869.1">
    <property type="nucleotide sequence ID" value="NZ_CP029693.1"/>
</dbReference>
<dbReference type="EMBL" id="CP029693">
    <property type="protein sequence ID" value="AWY39052.1"/>
    <property type="molecule type" value="Genomic_DNA"/>
</dbReference>
<protein>
    <submittedName>
        <fullName evidence="1">Uncharacterized protein</fullName>
    </submittedName>
</protein>
<name>A0A2Z4RDI5_PSEPU</name>
<dbReference type="Proteomes" id="UP000250299">
    <property type="component" value="Chromosome"/>
</dbReference>